<evidence type="ECO:0000313" key="8">
    <source>
        <dbReference type="EMBL" id="MBB6133375.1"/>
    </source>
</evidence>
<evidence type="ECO:0000256" key="2">
    <source>
        <dbReference type="ARBA" id="ARBA00023136"/>
    </source>
</evidence>
<evidence type="ECO:0000256" key="4">
    <source>
        <dbReference type="PROSITE-ProRule" id="PRU00473"/>
    </source>
</evidence>
<organism evidence="8 9">
    <name type="scientific">Massilia aurea</name>
    <dbReference type="NCBI Taxonomy" id="373040"/>
    <lineage>
        <taxon>Bacteria</taxon>
        <taxon>Pseudomonadati</taxon>
        <taxon>Pseudomonadota</taxon>
        <taxon>Betaproteobacteria</taxon>
        <taxon>Burkholderiales</taxon>
        <taxon>Oxalobacteraceae</taxon>
        <taxon>Telluria group</taxon>
        <taxon>Massilia</taxon>
    </lineage>
</organism>
<dbReference type="InterPro" id="IPR006665">
    <property type="entry name" value="OmpA-like"/>
</dbReference>
<keyword evidence="6" id="KW-0732">Signal</keyword>
<evidence type="ECO:0000256" key="6">
    <source>
        <dbReference type="SAM" id="SignalP"/>
    </source>
</evidence>
<dbReference type="InterPro" id="IPR006664">
    <property type="entry name" value="OMP_bac"/>
</dbReference>
<dbReference type="PRINTS" id="PR01021">
    <property type="entry name" value="OMPADOMAIN"/>
</dbReference>
<dbReference type="AlphaFoldDB" id="A0A7X0CD72"/>
<evidence type="ECO:0000256" key="3">
    <source>
        <dbReference type="ARBA" id="ARBA00023237"/>
    </source>
</evidence>
<dbReference type="InterPro" id="IPR050330">
    <property type="entry name" value="Bact_OuterMem_StrucFunc"/>
</dbReference>
<dbReference type="Proteomes" id="UP000540787">
    <property type="component" value="Unassembled WGS sequence"/>
</dbReference>
<dbReference type="EMBL" id="JACHBX010000001">
    <property type="protein sequence ID" value="MBB6133375.1"/>
    <property type="molecule type" value="Genomic_DNA"/>
</dbReference>
<feature type="signal peptide" evidence="6">
    <location>
        <begin position="1"/>
        <end position="21"/>
    </location>
</feature>
<gene>
    <name evidence="8" type="ORF">HD842_001486</name>
</gene>
<comment type="caution">
    <text evidence="8">The sequence shown here is derived from an EMBL/GenBank/DDBJ whole genome shotgun (WGS) entry which is preliminary data.</text>
</comment>
<evidence type="ECO:0000256" key="1">
    <source>
        <dbReference type="ARBA" id="ARBA00004442"/>
    </source>
</evidence>
<dbReference type="RefSeq" id="WP_183552755.1">
    <property type="nucleotide sequence ID" value="NZ_JACHBX010000001.1"/>
</dbReference>
<keyword evidence="3" id="KW-0998">Cell outer membrane</keyword>
<sequence length="355" mass="38672">MMRLSTLVLSLLLAASLTACKRDRTESQDVAKEVTAANQPVETPVASAPDAPAAAPASNVVKPFDLASVPVTTKALPPFPYVAMPADLKPADMRTDSNSDFDSVYVLAGEELRRVEGKLMSREFMLSDLQWSVLAAHRNYEAALKALGATRVDAIHPMNEKFIERNGGRYQAIYDKMKLPYIGASTDENTPGFEQWLLRTPQTNIWFSFRVDGGEVGIMTLEEKAMQQQVQALPAAQLSSALKKDGHVAVYLNFDTDSQVIRQDSLAVIDEVVKLMQSEPGLKLRVEGHTDATGDATHNRKLSLARAESVVKAVTALQIAANRMSAAGKGPDQPLADNATEEGKAKNRRVELVRV</sequence>
<dbReference type="PROSITE" id="PS51123">
    <property type="entry name" value="OMPA_2"/>
    <property type="match status" value="1"/>
</dbReference>
<evidence type="ECO:0000256" key="5">
    <source>
        <dbReference type="SAM" id="MobiDB-lite"/>
    </source>
</evidence>
<protein>
    <submittedName>
        <fullName evidence="8">Outer membrane protein OmpA-like peptidoglycan-associated protein</fullName>
    </submittedName>
</protein>
<dbReference type="PANTHER" id="PTHR30329">
    <property type="entry name" value="STATOR ELEMENT OF FLAGELLAR MOTOR COMPLEX"/>
    <property type="match status" value="1"/>
</dbReference>
<accession>A0A7X0CD72</accession>
<keyword evidence="9" id="KW-1185">Reference proteome</keyword>
<name>A0A7X0CD72_9BURK</name>
<evidence type="ECO:0000259" key="7">
    <source>
        <dbReference type="PROSITE" id="PS51123"/>
    </source>
</evidence>
<dbReference type="GO" id="GO:0009279">
    <property type="term" value="C:cell outer membrane"/>
    <property type="evidence" value="ECO:0007669"/>
    <property type="project" value="UniProtKB-SubCell"/>
</dbReference>
<proteinExistence type="predicted"/>
<dbReference type="PANTHER" id="PTHR30329:SF21">
    <property type="entry name" value="LIPOPROTEIN YIAD-RELATED"/>
    <property type="match status" value="1"/>
</dbReference>
<feature type="domain" description="OmpA-like" evidence="7">
    <location>
        <begin position="241"/>
        <end position="355"/>
    </location>
</feature>
<feature type="region of interest" description="Disordered" evidence="5">
    <location>
        <begin position="325"/>
        <end position="350"/>
    </location>
</feature>
<dbReference type="CDD" id="cd07185">
    <property type="entry name" value="OmpA_C-like"/>
    <property type="match status" value="1"/>
</dbReference>
<dbReference type="InterPro" id="IPR036737">
    <property type="entry name" value="OmpA-like_sf"/>
</dbReference>
<feature type="chain" id="PRO_5031288889" evidence="6">
    <location>
        <begin position="22"/>
        <end position="355"/>
    </location>
</feature>
<reference evidence="8 9" key="1">
    <citation type="submission" date="2020-08" db="EMBL/GenBank/DDBJ databases">
        <title>The Agave Microbiome: Exploring the role of microbial communities in plant adaptations to desert environments.</title>
        <authorList>
            <person name="Partida-Martinez L.P."/>
        </authorList>
    </citation>
    <scope>NUCLEOTIDE SEQUENCE [LARGE SCALE GENOMIC DNA]</scope>
    <source>
        <strain evidence="8 9">AT3.2</strain>
    </source>
</reference>
<feature type="compositionally biased region" description="Basic and acidic residues" evidence="5">
    <location>
        <begin position="341"/>
        <end position="350"/>
    </location>
</feature>
<comment type="subcellular location">
    <subcellularLocation>
        <location evidence="1">Cell outer membrane</location>
    </subcellularLocation>
</comment>
<dbReference type="SUPFAM" id="SSF103088">
    <property type="entry name" value="OmpA-like"/>
    <property type="match status" value="1"/>
</dbReference>
<dbReference type="Pfam" id="PF00691">
    <property type="entry name" value="OmpA"/>
    <property type="match status" value="1"/>
</dbReference>
<dbReference type="PROSITE" id="PS51257">
    <property type="entry name" value="PROKAR_LIPOPROTEIN"/>
    <property type="match status" value="1"/>
</dbReference>
<evidence type="ECO:0000313" key="9">
    <source>
        <dbReference type="Proteomes" id="UP000540787"/>
    </source>
</evidence>
<keyword evidence="2 4" id="KW-0472">Membrane</keyword>
<dbReference type="Gene3D" id="3.30.1330.60">
    <property type="entry name" value="OmpA-like domain"/>
    <property type="match status" value="1"/>
</dbReference>